<keyword evidence="3 4" id="KW-0472">Membrane</keyword>
<keyword evidence="4" id="KW-1133">Transmembrane helix</keyword>
<evidence type="ECO:0000313" key="7">
    <source>
        <dbReference type="RefSeq" id="XP_015266208.1"/>
    </source>
</evidence>
<gene>
    <name evidence="7" type="primary">CD300LF</name>
</gene>
<dbReference type="PANTHER" id="PTHR11860">
    <property type="entry name" value="POLYMERIC-IMMUNOGLOBULIN RECEPTOR"/>
    <property type="match status" value="1"/>
</dbReference>
<dbReference type="Pfam" id="PF07686">
    <property type="entry name" value="V-set"/>
    <property type="match status" value="1"/>
</dbReference>
<keyword evidence="6" id="KW-1185">Reference proteome</keyword>
<evidence type="ECO:0000256" key="4">
    <source>
        <dbReference type="SAM" id="Phobius"/>
    </source>
</evidence>
<dbReference type="InterPro" id="IPR013106">
    <property type="entry name" value="Ig_V-set"/>
</dbReference>
<dbReference type="GeneID" id="107110014"/>
<feature type="transmembrane region" description="Helical" evidence="4">
    <location>
        <begin position="180"/>
        <end position="203"/>
    </location>
</feature>
<dbReference type="Proteomes" id="UP000694871">
    <property type="component" value="Unplaced"/>
</dbReference>
<dbReference type="InterPro" id="IPR036179">
    <property type="entry name" value="Ig-like_dom_sf"/>
</dbReference>
<protein>
    <submittedName>
        <fullName evidence="7">CMRF35-like molecule 1</fullName>
    </submittedName>
</protein>
<keyword evidence="2 4" id="KW-0812">Transmembrane</keyword>
<comment type="subcellular location">
    <subcellularLocation>
        <location evidence="1">Membrane</location>
    </subcellularLocation>
</comment>
<sequence length="305" mass="33655">MTLMRRLYRKVQAPNESTNRVHIPKPRHEAVQGTQASGLAGFTYAVRGPGTVHGFVGRSLPVMCHYDKSYQTYYKYWCKGDIWNSCTKVVKTRGLEAEVKAGRTSVKDNHTCSCFTVTLEDLREEDAGVYWCGIETFGSDPGTQVTIVPDSLPPTTTIVVTTGYLSTVHTKRLTENTPSLWLLLLIALVLLVVLLVGGLLLMWRLQKQKAPKARGHNLQSTVPIFAEGSVSNATIAANVRPNYKTPSPGSDQDLNSTLHVEYTSVKRTPAPPTQPQISSTNTEDVSYATIKFPAQDEQAIYANLK</sequence>
<dbReference type="SUPFAM" id="SSF48726">
    <property type="entry name" value="Immunoglobulin"/>
    <property type="match status" value="1"/>
</dbReference>
<evidence type="ECO:0000256" key="2">
    <source>
        <dbReference type="ARBA" id="ARBA00022692"/>
    </source>
</evidence>
<proteinExistence type="predicted"/>
<evidence type="ECO:0000313" key="6">
    <source>
        <dbReference type="Proteomes" id="UP000694871"/>
    </source>
</evidence>
<dbReference type="RefSeq" id="XP_015266208.1">
    <property type="nucleotide sequence ID" value="XM_015410722.1"/>
</dbReference>
<dbReference type="CDD" id="cd05716">
    <property type="entry name" value="IgV_pIgR_like"/>
    <property type="match status" value="1"/>
</dbReference>
<accession>A0ABM1JXM1</accession>
<dbReference type="Gene3D" id="2.60.40.10">
    <property type="entry name" value="Immunoglobulins"/>
    <property type="match status" value="1"/>
</dbReference>
<organism evidence="6 7">
    <name type="scientific">Gekko japonicus</name>
    <name type="common">Schlegel's Japanese gecko</name>
    <dbReference type="NCBI Taxonomy" id="146911"/>
    <lineage>
        <taxon>Eukaryota</taxon>
        <taxon>Metazoa</taxon>
        <taxon>Chordata</taxon>
        <taxon>Craniata</taxon>
        <taxon>Vertebrata</taxon>
        <taxon>Euteleostomi</taxon>
        <taxon>Lepidosauria</taxon>
        <taxon>Squamata</taxon>
        <taxon>Bifurcata</taxon>
        <taxon>Gekkota</taxon>
        <taxon>Gekkonidae</taxon>
        <taxon>Gekkoninae</taxon>
        <taxon>Gekko</taxon>
    </lineage>
</organism>
<evidence type="ECO:0000256" key="1">
    <source>
        <dbReference type="ARBA" id="ARBA00004370"/>
    </source>
</evidence>
<dbReference type="InterPro" id="IPR013783">
    <property type="entry name" value="Ig-like_fold"/>
</dbReference>
<evidence type="ECO:0000259" key="5">
    <source>
        <dbReference type="Pfam" id="PF07686"/>
    </source>
</evidence>
<name>A0ABM1JXM1_GEKJA</name>
<evidence type="ECO:0000256" key="3">
    <source>
        <dbReference type="ARBA" id="ARBA00023136"/>
    </source>
</evidence>
<dbReference type="InterPro" id="IPR050671">
    <property type="entry name" value="CD300_family_receptors"/>
</dbReference>
<reference evidence="7" key="1">
    <citation type="submission" date="2025-08" db="UniProtKB">
        <authorList>
            <consortium name="RefSeq"/>
        </authorList>
    </citation>
    <scope>IDENTIFICATION</scope>
</reference>
<dbReference type="PANTHER" id="PTHR11860:SF87">
    <property type="entry name" value="CMRF35-LIKE MOLECULE 8"/>
    <property type="match status" value="1"/>
</dbReference>
<feature type="domain" description="Immunoglobulin V-set" evidence="5">
    <location>
        <begin position="48"/>
        <end position="140"/>
    </location>
</feature>